<dbReference type="EMBL" id="JABDJR010000168">
    <property type="protein sequence ID" value="NNF06008.1"/>
    <property type="molecule type" value="Genomic_DNA"/>
</dbReference>
<comment type="caution">
    <text evidence="2">The sequence shown here is derived from an EMBL/GenBank/DDBJ whole genome shotgun (WGS) entry which is preliminary data.</text>
</comment>
<dbReference type="GO" id="GO:0006355">
    <property type="term" value="P:regulation of DNA-templated transcription"/>
    <property type="evidence" value="ECO:0007669"/>
    <property type="project" value="InterPro"/>
</dbReference>
<evidence type="ECO:0000259" key="1">
    <source>
        <dbReference type="Pfam" id="PF01402"/>
    </source>
</evidence>
<protein>
    <submittedName>
        <fullName evidence="2">Ribbon-helix-helix protein, CopG family</fullName>
    </submittedName>
</protein>
<gene>
    <name evidence="2" type="ORF">HKN21_04550</name>
</gene>
<dbReference type="Gene3D" id="1.10.1220.10">
    <property type="entry name" value="Met repressor-like"/>
    <property type="match status" value="1"/>
</dbReference>
<dbReference type="Proteomes" id="UP000547674">
    <property type="component" value="Unassembled WGS sequence"/>
</dbReference>
<dbReference type="AlphaFoldDB" id="A0A7Y2H1U9"/>
<dbReference type="InterPro" id="IPR002145">
    <property type="entry name" value="CopG"/>
</dbReference>
<name>A0A7Y2H1U9_UNCEI</name>
<accession>A0A7Y2H1U9</accession>
<reference evidence="2 3" key="1">
    <citation type="submission" date="2020-03" db="EMBL/GenBank/DDBJ databases">
        <title>Metabolic flexibility allows generalist bacteria to become dominant in a frequently disturbed ecosystem.</title>
        <authorList>
            <person name="Chen Y.-J."/>
            <person name="Leung P.M."/>
            <person name="Bay S.K."/>
            <person name="Hugenholtz P."/>
            <person name="Kessler A.J."/>
            <person name="Shelley G."/>
            <person name="Waite D.W."/>
            <person name="Cook P.L."/>
            <person name="Greening C."/>
        </authorList>
    </citation>
    <scope>NUCLEOTIDE SEQUENCE [LARGE SCALE GENOMIC DNA]</scope>
    <source>
        <strain evidence="2">SS_bin_28</strain>
    </source>
</reference>
<feature type="domain" description="Ribbon-helix-helix protein CopG" evidence="1">
    <location>
        <begin position="3"/>
        <end position="40"/>
    </location>
</feature>
<evidence type="ECO:0000313" key="3">
    <source>
        <dbReference type="Proteomes" id="UP000547674"/>
    </source>
</evidence>
<organism evidence="2 3">
    <name type="scientific">Eiseniibacteriota bacterium</name>
    <dbReference type="NCBI Taxonomy" id="2212470"/>
    <lineage>
        <taxon>Bacteria</taxon>
        <taxon>Candidatus Eiseniibacteriota</taxon>
    </lineage>
</organism>
<dbReference type="CDD" id="cd21631">
    <property type="entry name" value="RHH_CopG_NikR-like"/>
    <property type="match status" value="1"/>
</dbReference>
<dbReference type="InterPro" id="IPR010985">
    <property type="entry name" value="Ribbon_hlx_hlx"/>
</dbReference>
<evidence type="ECO:0000313" key="2">
    <source>
        <dbReference type="EMBL" id="NNF06008.1"/>
    </source>
</evidence>
<sequence length="80" mass="9290">MKTAISLPDELFRRAEQLAKRMRVSRSELYQRALAAFLERHSDEKVTEALNAVYSADPAETHLDPVLEQMQSHSVFEEDW</sequence>
<dbReference type="Pfam" id="PF01402">
    <property type="entry name" value="RHH_1"/>
    <property type="match status" value="1"/>
</dbReference>
<proteinExistence type="predicted"/>
<dbReference type="SUPFAM" id="SSF47598">
    <property type="entry name" value="Ribbon-helix-helix"/>
    <property type="match status" value="1"/>
</dbReference>
<dbReference type="InterPro" id="IPR013321">
    <property type="entry name" value="Arc_rbn_hlx_hlx"/>
</dbReference>